<gene>
    <name evidence="2" type="ORF">M9Y10_013504</name>
</gene>
<protein>
    <recommendedName>
        <fullName evidence="1">HTH cro/C1-type domain-containing protein</fullName>
    </recommendedName>
</protein>
<dbReference type="InterPro" id="IPR010982">
    <property type="entry name" value="Lambda_DNA-bd_dom_sf"/>
</dbReference>
<organism evidence="2 3">
    <name type="scientific">Tritrichomonas musculus</name>
    <dbReference type="NCBI Taxonomy" id="1915356"/>
    <lineage>
        <taxon>Eukaryota</taxon>
        <taxon>Metamonada</taxon>
        <taxon>Parabasalia</taxon>
        <taxon>Tritrichomonadida</taxon>
        <taxon>Tritrichomonadidae</taxon>
        <taxon>Tritrichomonas</taxon>
    </lineage>
</organism>
<dbReference type="EMBL" id="JAPFFF010000184">
    <property type="protein sequence ID" value="KAK8835299.1"/>
    <property type="molecule type" value="Genomic_DNA"/>
</dbReference>
<feature type="domain" description="HTH cro/C1-type" evidence="1">
    <location>
        <begin position="18"/>
        <end position="77"/>
    </location>
</feature>
<evidence type="ECO:0000313" key="2">
    <source>
        <dbReference type="EMBL" id="KAK8835299.1"/>
    </source>
</evidence>
<dbReference type="InterPro" id="IPR001387">
    <property type="entry name" value="Cro/C1-type_HTH"/>
</dbReference>
<comment type="caution">
    <text evidence="2">The sequence shown here is derived from an EMBL/GenBank/DDBJ whole genome shotgun (WGS) entry which is preliminary data.</text>
</comment>
<accession>A0ABR2GN23</accession>
<dbReference type="PROSITE" id="PS50943">
    <property type="entry name" value="HTH_CROC1"/>
    <property type="match status" value="1"/>
</dbReference>
<dbReference type="Proteomes" id="UP001470230">
    <property type="component" value="Unassembled WGS sequence"/>
</dbReference>
<proteinExistence type="predicted"/>
<dbReference type="SUPFAM" id="SSF47413">
    <property type="entry name" value="lambda repressor-like DNA-binding domains"/>
    <property type="match status" value="1"/>
</dbReference>
<dbReference type="SMART" id="SM00530">
    <property type="entry name" value="HTH_XRE"/>
    <property type="match status" value="1"/>
</dbReference>
<dbReference type="Gene3D" id="1.10.260.40">
    <property type="entry name" value="lambda repressor-like DNA-binding domains"/>
    <property type="match status" value="1"/>
</dbReference>
<keyword evidence="3" id="KW-1185">Reference proteome</keyword>
<dbReference type="Pfam" id="PF01381">
    <property type="entry name" value="HTH_3"/>
    <property type="match status" value="1"/>
</dbReference>
<name>A0ABR2GN23_9EUKA</name>
<evidence type="ECO:0000259" key="1">
    <source>
        <dbReference type="PROSITE" id="PS50943"/>
    </source>
</evidence>
<sequence length="85" mass="9482">MNKRKLSLGNSNISGERITEARKRKNMTQVELAAKIQVKGVDIGTTAFSQLEGQKRPATDIELKAISEILDVSIDWLTKNERAIN</sequence>
<reference evidence="2 3" key="1">
    <citation type="submission" date="2024-04" db="EMBL/GenBank/DDBJ databases">
        <title>Tritrichomonas musculus Genome.</title>
        <authorList>
            <person name="Alves-Ferreira E."/>
            <person name="Grigg M."/>
            <person name="Lorenzi H."/>
            <person name="Galac M."/>
        </authorList>
    </citation>
    <scope>NUCLEOTIDE SEQUENCE [LARGE SCALE GENOMIC DNA]</scope>
    <source>
        <strain evidence="2 3">EAF2021</strain>
    </source>
</reference>
<dbReference type="CDD" id="cd00093">
    <property type="entry name" value="HTH_XRE"/>
    <property type="match status" value="1"/>
</dbReference>
<evidence type="ECO:0000313" key="3">
    <source>
        <dbReference type="Proteomes" id="UP001470230"/>
    </source>
</evidence>